<dbReference type="GO" id="GO:0047448">
    <property type="term" value="F:5-dehydro-4-deoxyglucarate dehydratase activity"/>
    <property type="evidence" value="ECO:0007669"/>
    <property type="project" value="UniProtKB-EC"/>
</dbReference>
<dbReference type="GO" id="GO:0008840">
    <property type="term" value="F:4-hydroxy-tetrahydrodipicolinate synthase activity"/>
    <property type="evidence" value="ECO:0007669"/>
    <property type="project" value="UniProtKB-EC"/>
</dbReference>
<gene>
    <name evidence="5" type="ORF">AAIG11_08325</name>
</gene>
<dbReference type="EMBL" id="JBCITM010000007">
    <property type="protein sequence ID" value="MEN1760475.1"/>
    <property type="molecule type" value="Genomic_DNA"/>
</dbReference>
<evidence type="ECO:0000256" key="3">
    <source>
        <dbReference type="ARBA" id="ARBA00023270"/>
    </source>
</evidence>
<evidence type="ECO:0000313" key="5">
    <source>
        <dbReference type="EMBL" id="MEN1760475.1"/>
    </source>
</evidence>
<dbReference type="GO" id="GO:0008747">
    <property type="term" value="F:N-acetylneuraminate lyase activity"/>
    <property type="evidence" value="ECO:0007669"/>
    <property type="project" value="UniProtKB-EC"/>
</dbReference>
<name>A0ABU9VTJ8_9CLOT</name>
<dbReference type="EC" id="4.3.3.7" evidence="5"/>
<dbReference type="EC" id="4.1.3.3" evidence="5"/>
<dbReference type="Gene3D" id="3.20.20.70">
    <property type="entry name" value="Aldolase class I"/>
    <property type="match status" value="1"/>
</dbReference>
<organism evidence="5 6">
    <name type="scientific">Anoxynatronum sibiricum</name>
    <dbReference type="NCBI Taxonomy" id="210623"/>
    <lineage>
        <taxon>Bacteria</taxon>
        <taxon>Bacillati</taxon>
        <taxon>Bacillota</taxon>
        <taxon>Clostridia</taxon>
        <taxon>Eubacteriales</taxon>
        <taxon>Clostridiaceae</taxon>
        <taxon>Anoxynatronum</taxon>
    </lineage>
</organism>
<comment type="caution">
    <text evidence="5">The sequence shown here is derived from an EMBL/GenBank/DDBJ whole genome shotgun (WGS) entry which is preliminary data.</text>
</comment>
<reference evidence="5 6" key="1">
    <citation type="submission" date="2024-04" db="EMBL/GenBank/DDBJ databases">
        <title>Genome sequencing and metabolic network reconstruction of aminoacids and betaine degradation by Anoxynatronum sibiricum.</title>
        <authorList>
            <person name="Detkova E.N."/>
            <person name="Boltjanskaja Y.V."/>
            <person name="Mardanov A.V."/>
            <person name="Kevbrin V."/>
        </authorList>
    </citation>
    <scope>NUCLEOTIDE SEQUENCE [LARGE SCALE GENOMIC DNA]</scope>
    <source>
        <strain evidence="5 6">Z-7981</strain>
    </source>
</reference>
<dbReference type="PRINTS" id="PR00146">
    <property type="entry name" value="DHPICSNTHASE"/>
</dbReference>
<dbReference type="PROSITE" id="PS00666">
    <property type="entry name" value="DHDPS_2"/>
    <property type="match status" value="1"/>
</dbReference>
<evidence type="ECO:0000313" key="6">
    <source>
        <dbReference type="Proteomes" id="UP001407405"/>
    </source>
</evidence>
<dbReference type="SMART" id="SM01130">
    <property type="entry name" value="DHDPS"/>
    <property type="match status" value="1"/>
</dbReference>
<dbReference type="InterPro" id="IPR013785">
    <property type="entry name" value="Aldolase_TIM"/>
</dbReference>
<dbReference type="Proteomes" id="UP001407405">
    <property type="component" value="Unassembled WGS sequence"/>
</dbReference>
<keyword evidence="2 4" id="KW-0456">Lyase</keyword>
<proteinExistence type="inferred from homology"/>
<dbReference type="InterPro" id="IPR020625">
    <property type="entry name" value="Schiff_base-form_aldolases_AS"/>
</dbReference>
<evidence type="ECO:0000256" key="2">
    <source>
        <dbReference type="ARBA" id="ARBA00023239"/>
    </source>
</evidence>
<evidence type="ECO:0000256" key="1">
    <source>
        <dbReference type="ARBA" id="ARBA00007592"/>
    </source>
</evidence>
<accession>A0ABU9VTJ8</accession>
<evidence type="ECO:0000256" key="4">
    <source>
        <dbReference type="PIRNR" id="PIRNR001365"/>
    </source>
</evidence>
<dbReference type="RefSeq" id="WP_343185798.1">
    <property type="nucleotide sequence ID" value="NZ_JBCITM010000007.1"/>
</dbReference>
<dbReference type="PIRSF" id="PIRSF001365">
    <property type="entry name" value="DHDPS"/>
    <property type="match status" value="1"/>
</dbReference>
<dbReference type="InterPro" id="IPR002220">
    <property type="entry name" value="DapA-like"/>
</dbReference>
<protein>
    <submittedName>
        <fullName evidence="5">Dihydrodipicolinate synthase family protein</fullName>
        <ecNumber evidence="5">4.1.3.3</ecNumber>
        <ecNumber evidence="5">4.2.1.41</ecNumber>
        <ecNumber evidence="5">4.3.3.7</ecNumber>
    </submittedName>
</protein>
<dbReference type="Pfam" id="PF00701">
    <property type="entry name" value="DHDPS"/>
    <property type="match status" value="1"/>
</dbReference>
<keyword evidence="6" id="KW-1185">Reference proteome</keyword>
<dbReference type="CDD" id="cd00408">
    <property type="entry name" value="DHDPS-like"/>
    <property type="match status" value="1"/>
</dbReference>
<sequence length="294" mass="31710">MFNGIYTPVLTPFTRNETIDYEGMAHNLSRWAATDLSGIVVLGSNGEFVYLTQEEKEALAAFCISHFPKTKKVIVGTSCESTLETIRFSNRMAELGADAVLVLPPHYYTGSMNESVLYQYFTDVADACPVPVMLYNMPANTGLNLGSALVARLSQHENIQGIKDTSGNIVQLAEMIRDAAPDFAVFAGNAGYLLPALSLGAQGATLALANILPQECCRLMDLFHAGDLEEARQLQLKMLAINHLVTRGKGVSALKTAADLLGYTGGIPRRPLVPLQNEEAALVADTLRIYGALA</sequence>
<dbReference type="SUPFAM" id="SSF51569">
    <property type="entry name" value="Aldolase"/>
    <property type="match status" value="1"/>
</dbReference>
<dbReference type="PANTHER" id="PTHR12128:SF66">
    <property type="entry name" value="4-HYDROXY-2-OXOGLUTARATE ALDOLASE, MITOCHONDRIAL"/>
    <property type="match status" value="1"/>
</dbReference>
<comment type="similarity">
    <text evidence="1 4">Belongs to the DapA family.</text>
</comment>
<dbReference type="EC" id="4.2.1.41" evidence="5"/>
<keyword evidence="3" id="KW-0704">Schiff base</keyword>
<dbReference type="PANTHER" id="PTHR12128">
    <property type="entry name" value="DIHYDRODIPICOLINATE SYNTHASE"/>
    <property type="match status" value="1"/>
</dbReference>